<name>A0A5P9JTD1_9HYPH</name>
<sequence>MDLRVEAPEPATGPVIGQFAVASQSSLQERRPRVLKHGDTFAVFDRSGDLLSGEGSPDGLFHRDTRYLSHLDLLVDGARPILLSSSPRDDNSMLTCDLTNPDLHDGTGRLVLEHDLVHVRRSKFLWNGTCFERLLVRNFDDRPRRLSVALRFEADFADLFEVRGTRRRQRGSFHPAEVGTDTVVLSYTGLDGRRRSTILRFDPAPARLEAGGALFDIDVAPGGRSVIFMEVRCDDGLPPEGAETQAAPRPLRDRFLSSMVEARRALRRSSSKAAAVETSNDIFNEAVRRCVADLYMLVTDTPQGPYPYAGTPWFSAAFGRDALITAYMALWADPSLARGVLRFLAANQAKEENRAADAEPGKILHEVRYGEMAELGEVPFRRYYGSVDATPLFVLLAGAYLERTGDVATLHGLWPHMEAALRWIDAYGDRDGDGFVEYGRRTEEGLLNQGWKDSHDSIFHADGAMARGPIALCEVQAYVYAAKRAAAAVAARLGLPDRARALESEAESLKERFDRAFWCEDLGTYGLALDGGKRLCRVRSSNAGHALFTGIALPERAARLAETLMDRTSFSGWGVRTVAATEARYNPMSYHNGSVWPHDNALIALGLARYGFKREAARIFDGLFRASIYIDLRRLPELFCGFPRRRGEGPTFYPVACAPQAWAAASPLSLIQACLGLDFDPATRTIRLDRPVLPDFLDEIVLRNLAVEEGRLDLAVRRAGGEVAPHVLRRTGDVRVEITA</sequence>
<proteinExistence type="predicted"/>
<dbReference type="InterPro" id="IPR032856">
    <property type="entry name" value="GDE_N_bis"/>
</dbReference>
<feature type="domain" description="Putative glycogen debranching enzyme N-terminal" evidence="1">
    <location>
        <begin position="35"/>
        <end position="228"/>
    </location>
</feature>
<organism evidence="3 4">
    <name type="scientific">Microvirga thermotolerans</name>
    <dbReference type="NCBI Taxonomy" id="2651334"/>
    <lineage>
        <taxon>Bacteria</taxon>
        <taxon>Pseudomonadati</taxon>
        <taxon>Pseudomonadota</taxon>
        <taxon>Alphaproteobacteria</taxon>
        <taxon>Hyphomicrobiales</taxon>
        <taxon>Methylobacteriaceae</taxon>
        <taxon>Microvirga</taxon>
    </lineage>
</organism>
<dbReference type="SUPFAM" id="SSF48208">
    <property type="entry name" value="Six-hairpin glycosidases"/>
    <property type="match status" value="1"/>
</dbReference>
<protein>
    <submittedName>
        <fullName evidence="3">Amylo-alpha-1,6-glucosidase</fullName>
    </submittedName>
</protein>
<reference evidence="3 4" key="1">
    <citation type="submission" date="2019-10" db="EMBL/GenBank/DDBJ databases">
        <title>Isolation, Identification of Microvirga thermotolerans HR1, a novel thermophilic bacterium and Comparative Genomics of the genus Microvirga.</title>
        <authorList>
            <person name="Li J."/>
            <person name="Zhang W."/>
            <person name="Lin M."/>
            <person name="Wang J."/>
        </authorList>
    </citation>
    <scope>NUCLEOTIDE SEQUENCE [LARGE SCALE GENOMIC DNA]</scope>
    <source>
        <strain evidence="3 4">HR1</strain>
    </source>
</reference>
<dbReference type="GO" id="GO:0005975">
    <property type="term" value="P:carbohydrate metabolic process"/>
    <property type="evidence" value="ECO:0007669"/>
    <property type="project" value="InterPro"/>
</dbReference>
<gene>
    <name evidence="3" type="ORF">GDR74_01730</name>
</gene>
<evidence type="ECO:0000259" key="1">
    <source>
        <dbReference type="Pfam" id="PF14742"/>
    </source>
</evidence>
<dbReference type="Proteomes" id="UP000325614">
    <property type="component" value="Chromosome"/>
</dbReference>
<evidence type="ECO:0000313" key="4">
    <source>
        <dbReference type="Proteomes" id="UP000325614"/>
    </source>
</evidence>
<evidence type="ECO:0000259" key="2">
    <source>
        <dbReference type="Pfam" id="PF22422"/>
    </source>
</evidence>
<dbReference type="RefSeq" id="WP_152584688.1">
    <property type="nucleotide sequence ID" value="NZ_CP045423.1"/>
</dbReference>
<dbReference type="InterPro" id="IPR008928">
    <property type="entry name" value="6-hairpin_glycosidase_sf"/>
</dbReference>
<dbReference type="Gene3D" id="1.50.10.10">
    <property type="match status" value="1"/>
</dbReference>
<dbReference type="KEGG" id="mico:GDR74_01730"/>
<keyword evidence="4" id="KW-1185">Reference proteome</keyword>
<dbReference type="Pfam" id="PF22422">
    <property type="entry name" value="MGH1-like_GH"/>
    <property type="match status" value="1"/>
</dbReference>
<dbReference type="AlphaFoldDB" id="A0A5P9JTD1"/>
<dbReference type="InterPro" id="IPR054491">
    <property type="entry name" value="MGH1-like_GH"/>
</dbReference>
<evidence type="ECO:0000313" key="3">
    <source>
        <dbReference type="EMBL" id="QFU15038.1"/>
    </source>
</evidence>
<dbReference type="Pfam" id="PF14742">
    <property type="entry name" value="GDE_N_bis"/>
    <property type="match status" value="1"/>
</dbReference>
<feature type="domain" description="Mannosylglycerate hydrolase MGH1-like glycoside hydrolase" evidence="2">
    <location>
        <begin position="321"/>
        <end position="625"/>
    </location>
</feature>
<dbReference type="InterPro" id="IPR012341">
    <property type="entry name" value="6hp_glycosidase-like_sf"/>
</dbReference>
<accession>A0A5P9JTD1</accession>
<dbReference type="EMBL" id="CP045423">
    <property type="protein sequence ID" value="QFU15038.1"/>
    <property type="molecule type" value="Genomic_DNA"/>
</dbReference>